<dbReference type="CDD" id="cd02181">
    <property type="entry name" value="GH16_fungal_Lam16A_glucanase"/>
    <property type="match status" value="1"/>
</dbReference>
<accession>K5VHE5</accession>
<dbReference type="GeneID" id="18918729"/>
<comment type="similarity">
    <text evidence="1">Belongs to the glycosyl hydrolase 16 family.</text>
</comment>
<gene>
    <name evidence="6" type="ORF">PHACADRAFT_264038</name>
</gene>
<dbReference type="PANTHER" id="PTHR10963:SF24">
    <property type="entry name" value="GLYCOSIDASE C21B10.07-RELATED"/>
    <property type="match status" value="1"/>
</dbReference>
<dbReference type="InParanoid" id="K5VHE5"/>
<keyword evidence="7" id="KW-1185">Reference proteome</keyword>
<evidence type="ECO:0000256" key="4">
    <source>
        <dbReference type="SAM" id="SignalP"/>
    </source>
</evidence>
<dbReference type="HOGENOM" id="CLU_016972_0_1_1"/>
<dbReference type="Pfam" id="PF26113">
    <property type="entry name" value="GH16_XgeA"/>
    <property type="match status" value="1"/>
</dbReference>
<dbReference type="EMBL" id="JH930478">
    <property type="protein sequence ID" value="EKM50658.1"/>
    <property type="molecule type" value="Genomic_DNA"/>
</dbReference>
<dbReference type="InterPro" id="IPR050546">
    <property type="entry name" value="Glycosyl_Hydrlase_16"/>
</dbReference>
<dbReference type="PROSITE" id="PS51762">
    <property type="entry name" value="GH16_2"/>
    <property type="match status" value="1"/>
</dbReference>
<evidence type="ECO:0000256" key="2">
    <source>
        <dbReference type="ARBA" id="ARBA00022801"/>
    </source>
</evidence>
<feature type="signal peptide" evidence="4">
    <location>
        <begin position="1"/>
        <end position="17"/>
    </location>
</feature>
<feature type="domain" description="GH16" evidence="5">
    <location>
        <begin position="59"/>
        <end position="303"/>
    </location>
</feature>
<protein>
    <submittedName>
        <fullName evidence="6">Glycoside hydrolase family 16 protein</fullName>
    </submittedName>
</protein>
<dbReference type="GO" id="GO:0009251">
    <property type="term" value="P:glucan catabolic process"/>
    <property type="evidence" value="ECO:0007669"/>
    <property type="project" value="TreeGrafter"/>
</dbReference>
<keyword evidence="3" id="KW-0326">Glycosidase</keyword>
<reference evidence="6 7" key="1">
    <citation type="journal article" date="2012" name="BMC Genomics">
        <title>Comparative genomics of the white-rot fungi, Phanerochaete carnosa and P. chrysosporium, to elucidate the genetic basis of the distinct wood types they colonize.</title>
        <authorList>
            <person name="Suzuki H."/>
            <person name="MacDonald J."/>
            <person name="Syed K."/>
            <person name="Salamov A."/>
            <person name="Hori C."/>
            <person name="Aerts A."/>
            <person name="Henrissat B."/>
            <person name="Wiebenga A."/>
            <person name="vanKuyk P.A."/>
            <person name="Barry K."/>
            <person name="Lindquist E."/>
            <person name="LaButti K."/>
            <person name="Lapidus A."/>
            <person name="Lucas S."/>
            <person name="Coutinho P."/>
            <person name="Gong Y."/>
            <person name="Samejima M."/>
            <person name="Mahadevan R."/>
            <person name="Abou-Zaid M."/>
            <person name="de Vries R.P."/>
            <person name="Igarashi K."/>
            <person name="Yadav J.S."/>
            <person name="Grigoriev I.V."/>
            <person name="Master E.R."/>
        </authorList>
    </citation>
    <scope>NUCLEOTIDE SEQUENCE [LARGE SCALE GENOMIC DNA]</scope>
    <source>
        <strain evidence="6 7">HHB-10118-sp</strain>
    </source>
</reference>
<dbReference type="OrthoDB" id="192832at2759"/>
<dbReference type="SUPFAM" id="SSF49899">
    <property type="entry name" value="Concanavalin A-like lectins/glucanases"/>
    <property type="match status" value="1"/>
</dbReference>
<keyword evidence="2 6" id="KW-0378">Hydrolase</keyword>
<dbReference type="Gene3D" id="2.60.120.200">
    <property type="match status" value="1"/>
</dbReference>
<evidence type="ECO:0000313" key="6">
    <source>
        <dbReference type="EMBL" id="EKM50658.1"/>
    </source>
</evidence>
<name>K5VHE5_PHACS</name>
<keyword evidence="4" id="KW-0732">Signal</keyword>
<sequence>MHSLSAFLLSLPVVALAGHGAGVHRRHHHARVAGIAARQTPTAYTLEDDYSGPDFFKGWTFFTDPDPTSGQVNYLSQSDAQAAGLAFVQSNNITKIGVDSTTQLQPGQPRNSVRIATTKTYDSGLFIADFQAMPYGCSVWPAYWTVGGNWPNDGEVDIIEGVNLNVDNQITLHTGPSCLMNEATTMLGSLVGNTCTSSNGANAGCAVVQSGNNSFGQPFNQMGGGVFAHSWTNESISFWFFPRNQVPSDITSMNPNPDSWGTPVANFPTQSSCDLSQHFTGHQIVLDTTLCGDWAGAAFSQDGCPGSCSNFVADPSNFQNAQWAISSIRVYQPSGSQ</sequence>
<dbReference type="Proteomes" id="UP000008370">
    <property type="component" value="Unassembled WGS sequence"/>
</dbReference>
<dbReference type="AlphaFoldDB" id="K5VHE5"/>
<evidence type="ECO:0000259" key="5">
    <source>
        <dbReference type="PROSITE" id="PS51762"/>
    </source>
</evidence>
<dbReference type="InterPro" id="IPR000757">
    <property type="entry name" value="Beta-glucanase-like"/>
</dbReference>
<feature type="chain" id="PRO_5003884702" evidence="4">
    <location>
        <begin position="18"/>
        <end position="337"/>
    </location>
</feature>
<dbReference type="InterPro" id="IPR013320">
    <property type="entry name" value="ConA-like_dom_sf"/>
</dbReference>
<evidence type="ECO:0000256" key="3">
    <source>
        <dbReference type="ARBA" id="ARBA00023295"/>
    </source>
</evidence>
<dbReference type="PANTHER" id="PTHR10963">
    <property type="entry name" value="GLYCOSYL HYDROLASE-RELATED"/>
    <property type="match status" value="1"/>
</dbReference>
<dbReference type="KEGG" id="pco:PHACADRAFT_264038"/>
<organism evidence="6 7">
    <name type="scientific">Phanerochaete carnosa (strain HHB-10118-sp)</name>
    <name type="common">White-rot fungus</name>
    <name type="synonym">Peniophora carnosa</name>
    <dbReference type="NCBI Taxonomy" id="650164"/>
    <lineage>
        <taxon>Eukaryota</taxon>
        <taxon>Fungi</taxon>
        <taxon>Dikarya</taxon>
        <taxon>Basidiomycota</taxon>
        <taxon>Agaricomycotina</taxon>
        <taxon>Agaricomycetes</taxon>
        <taxon>Polyporales</taxon>
        <taxon>Phanerochaetaceae</taxon>
        <taxon>Phanerochaete</taxon>
    </lineage>
</organism>
<evidence type="ECO:0000313" key="7">
    <source>
        <dbReference type="Proteomes" id="UP000008370"/>
    </source>
</evidence>
<dbReference type="GO" id="GO:0004553">
    <property type="term" value="F:hydrolase activity, hydrolyzing O-glycosyl compounds"/>
    <property type="evidence" value="ECO:0007669"/>
    <property type="project" value="InterPro"/>
</dbReference>
<dbReference type="FunFam" id="2.60.120.200:FF:000114">
    <property type="entry name" value="Probable endo-1,3(4)-beta-glucanase NFIA_089530"/>
    <property type="match status" value="1"/>
</dbReference>
<evidence type="ECO:0000256" key="1">
    <source>
        <dbReference type="ARBA" id="ARBA00006865"/>
    </source>
</evidence>
<proteinExistence type="inferred from homology"/>
<dbReference type="RefSeq" id="XP_007400926.1">
    <property type="nucleotide sequence ID" value="XM_007400864.1"/>
</dbReference>